<keyword evidence="2" id="KW-1185">Reference proteome</keyword>
<proteinExistence type="predicted"/>
<organism evidence="1 2">
    <name type="scientific">Araneus ventricosus</name>
    <name type="common">Orbweaver spider</name>
    <name type="synonym">Epeira ventricosa</name>
    <dbReference type="NCBI Taxonomy" id="182803"/>
    <lineage>
        <taxon>Eukaryota</taxon>
        <taxon>Metazoa</taxon>
        <taxon>Ecdysozoa</taxon>
        <taxon>Arthropoda</taxon>
        <taxon>Chelicerata</taxon>
        <taxon>Arachnida</taxon>
        <taxon>Araneae</taxon>
        <taxon>Araneomorphae</taxon>
        <taxon>Entelegynae</taxon>
        <taxon>Araneoidea</taxon>
        <taxon>Araneidae</taxon>
        <taxon>Araneus</taxon>
    </lineage>
</organism>
<gene>
    <name evidence="1" type="ORF">AVEN_209359_1</name>
</gene>
<evidence type="ECO:0000313" key="1">
    <source>
        <dbReference type="EMBL" id="GBN34708.1"/>
    </source>
</evidence>
<name>A0A4Y2N5K4_ARAVE</name>
<protein>
    <submittedName>
        <fullName evidence="1">Uncharacterized protein</fullName>
    </submittedName>
</protein>
<comment type="caution">
    <text evidence="1">The sequence shown here is derived from an EMBL/GenBank/DDBJ whole genome shotgun (WGS) entry which is preliminary data.</text>
</comment>
<dbReference type="EMBL" id="BGPR01008582">
    <property type="protein sequence ID" value="GBN34708.1"/>
    <property type="molecule type" value="Genomic_DNA"/>
</dbReference>
<dbReference type="Proteomes" id="UP000499080">
    <property type="component" value="Unassembled WGS sequence"/>
</dbReference>
<sequence>RAFSTAKGDIFPSSPIGTVNMRNRAYSEIVSVSVGFKDLMQKVKRFGSRRHRPPWSPTREGNYRLWETPASASTLMLAGTYTLRPLPGTLTTLSAKPKE</sequence>
<accession>A0A4Y2N5K4</accession>
<dbReference type="AlphaFoldDB" id="A0A4Y2N5K4"/>
<reference evidence="1 2" key="1">
    <citation type="journal article" date="2019" name="Sci. Rep.">
        <title>Orb-weaving spider Araneus ventricosus genome elucidates the spidroin gene catalogue.</title>
        <authorList>
            <person name="Kono N."/>
            <person name="Nakamura H."/>
            <person name="Ohtoshi R."/>
            <person name="Moran D.A.P."/>
            <person name="Shinohara A."/>
            <person name="Yoshida Y."/>
            <person name="Fujiwara M."/>
            <person name="Mori M."/>
            <person name="Tomita M."/>
            <person name="Arakawa K."/>
        </authorList>
    </citation>
    <scope>NUCLEOTIDE SEQUENCE [LARGE SCALE GENOMIC DNA]</scope>
</reference>
<feature type="non-terminal residue" evidence="1">
    <location>
        <position position="1"/>
    </location>
</feature>
<evidence type="ECO:0000313" key="2">
    <source>
        <dbReference type="Proteomes" id="UP000499080"/>
    </source>
</evidence>